<dbReference type="InterPro" id="IPR011460">
    <property type="entry name" value="Lcl_C"/>
</dbReference>
<dbReference type="Pfam" id="PF07603">
    <property type="entry name" value="Lcl_C"/>
    <property type="match status" value="1"/>
</dbReference>
<accession>A0A4Q7INW5</accession>
<dbReference type="PROSITE" id="PS51257">
    <property type="entry name" value="PROKAR_LIPOPROTEIN"/>
    <property type="match status" value="1"/>
</dbReference>
<dbReference type="EMBL" id="PPSX01000019">
    <property type="protein sequence ID" value="RZQ54063.1"/>
    <property type="molecule type" value="Genomic_DNA"/>
</dbReference>
<dbReference type="Pfam" id="PF22352">
    <property type="entry name" value="K319L-like_PKD"/>
    <property type="match status" value="1"/>
</dbReference>
<comment type="caution">
    <text evidence="2">The sequence shown here is derived from an EMBL/GenBank/DDBJ whole genome shotgun (WGS) entry which is preliminary data.</text>
</comment>
<evidence type="ECO:0000313" key="3">
    <source>
        <dbReference type="Proteomes" id="UP000291338"/>
    </source>
</evidence>
<dbReference type="Gene3D" id="2.60.40.10">
    <property type="entry name" value="Immunoglobulins"/>
    <property type="match status" value="2"/>
</dbReference>
<sequence length="565" mass="61771">MLRRASLSVVASFLLLGCVGGGSDSNDRVENASVNAGTDFSVEEKADFTLSAVGSPSGGTFTWQVIEGPNMEGFPQEGQDLSLTAPDVKADTSAILKVEYLAPSGVLVSDTVNIAIGSRNQLPLPLIEKIAPDRDVLQYKDEVTLSAESSTDPDENGKIIEYAWQQVSGPSLTFERNDQVTLSFIHPLLSANETARFKLTLTDDEGGESSTEFSLTLYKNAQVVFADAGEDIKVIEFDKGQLDASGSLSSTRDYSCLWEQLERPKTQLDDLISDANLCQTTFTAPDVDIASLLKFQVTVTEPGGFTDKDSMEVSVQRRAVGENLNDTGQQRCFNSEAVIDCENETFPRQDAELGRDSFVLNEGKTGSGLAAFDFTKLDENARPILDSSTSNFSCVKDNNTGLIWEVKQANSAIPPNAPLRDTRNTYTWYLTNYPNGTPGTDISSCSSSVRCDTQIYINEVNATNYCGGRNWRLPTFIEMIGLFNYGEVAGSSYVLDPTYFPNIANPNWTGSSLYWTSQPSIEGASDNTNLIEAYAFDMLTGETVELEQDNKAYIRLVREVSNNEE</sequence>
<protein>
    <recommendedName>
        <fullName evidence="1">Lcl C-terminal domain-containing protein</fullName>
    </recommendedName>
</protein>
<proteinExistence type="predicted"/>
<dbReference type="RefSeq" id="WP_130254606.1">
    <property type="nucleotide sequence ID" value="NZ_PPSX01000019.1"/>
</dbReference>
<evidence type="ECO:0000259" key="1">
    <source>
        <dbReference type="Pfam" id="PF07603"/>
    </source>
</evidence>
<reference evidence="2 3" key="1">
    <citation type="submission" date="2018-01" db="EMBL/GenBank/DDBJ databases">
        <title>Co-occurrence of chitin degradation, pigmentation and bioactivity in marine Pseudoalteromonas.</title>
        <authorList>
            <person name="Paulsen S."/>
            <person name="Gram L."/>
            <person name="Machado H."/>
        </authorList>
    </citation>
    <scope>NUCLEOTIDE SEQUENCE [LARGE SCALE GENOMIC DNA]</scope>
    <source>
        <strain evidence="2 3">S3898</strain>
    </source>
</reference>
<dbReference type="Proteomes" id="UP000291338">
    <property type="component" value="Unassembled WGS sequence"/>
</dbReference>
<organism evidence="2 3">
    <name type="scientific">Pseudoalteromonas phenolica</name>
    <dbReference type="NCBI Taxonomy" id="161398"/>
    <lineage>
        <taxon>Bacteria</taxon>
        <taxon>Pseudomonadati</taxon>
        <taxon>Pseudomonadota</taxon>
        <taxon>Gammaproteobacteria</taxon>
        <taxon>Alteromonadales</taxon>
        <taxon>Pseudoalteromonadaceae</taxon>
        <taxon>Pseudoalteromonas</taxon>
    </lineage>
</organism>
<feature type="domain" description="Lcl C-terminal" evidence="1">
    <location>
        <begin position="394"/>
        <end position="558"/>
    </location>
</feature>
<dbReference type="AlphaFoldDB" id="A0A4Q7INW5"/>
<dbReference type="InterPro" id="IPR013783">
    <property type="entry name" value="Ig-like_fold"/>
</dbReference>
<gene>
    <name evidence="2" type="ORF">C1E23_05440</name>
</gene>
<evidence type="ECO:0000313" key="2">
    <source>
        <dbReference type="EMBL" id="RZQ54063.1"/>
    </source>
</evidence>
<name>A0A4Q7INW5_9GAMM</name>